<name>A0A1J9PNZ8_9EURO</name>
<feature type="compositionally biased region" description="Polar residues" evidence="1">
    <location>
        <begin position="13"/>
        <end position="33"/>
    </location>
</feature>
<protein>
    <submittedName>
        <fullName evidence="2">Uncharacterized protein</fullName>
    </submittedName>
</protein>
<evidence type="ECO:0000313" key="2">
    <source>
        <dbReference type="EMBL" id="OJD17610.1"/>
    </source>
</evidence>
<evidence type="ECO:0000256" key="1">
    <source>
        <dbReference type="SAM" id="MobiDB-lite"/>
    </source>
</evidence>
<dbReference type="OrthoDB" id="10413345at2759"/>
<dbReference type="VEuPathDB" id="FungiDB:AJ78_02309"/>
<organism evidence="2 3">
    <name type="scientific">Emergomyces pasteurianus Ep9510</name>
    <dbReference type="NCBI Taxonomy" id="1447872"/>
    <lineage>
        <taxon>Eukaryota</taxon>
        <taxon>Fungi</taxon>
        <taxon>Dikarya</taxon>
        <taxon>Ascomycota</taxon>
        <taxon>Pezizomycotina</taxon>
        <taxon>Eurotiomycetes</taxon>
        <taxon>Eurotiomycetidae</taxon>
        <taxon>Onygenales</taxon>
        <taxon>Ajellomycetaceae</taxon>
        <taxon>Emergomyces</taxon>
    </lineage>
</organism>
<comment type="caution">
    <text evidence="2">The sequence shown here is derived from an EMBL/GenBank/DDBJ whole genome shotgun (WGS) entry which is preliminary data.</text>
</comment>
<dbReference type="AlphaFoldDB" id="A0A1J9PNZ8"/>
<feature type="compositionally biased region" description="Basic and acidic residues" evidence="1">
    <location>
        <begin position="1"/>
        <end position="12"/>
    </location>
</feature>
<proteinExistence type="predicted"/>
<feature type="region of interest" description="Disordered" evidence="1">
    <location>
        <begin position="1"/>
        <end position="34"/>
    </location>
</feature>
<accession>A0A1J9PNZ8</accession>
<dbReference type="Proteomes" id="UP000182235">
    <property type="component" value="Unassembled WGS sequence"/>
</dbReference>
<evidence type="ECO:0000313" key="3">
    <source>
        <dbReference type="Proteomes" id="UP000182235"/>
    </source>
</evidence>
<reference evidence="2 3" key="1">
    <citation type="submission" date="2015-07" db="EMBL/GenBank/DDBJ databases">
        <title>Emmonsia species relationships and genome sequence.</title>
        <authorList>
            <consortium name="The Broad Institute Genomics Platform"/>
            <person name="Cuomo C.A."/>
            <person name="Munoz J.F."/>
            <person name="Imamovic A."/>
            <person name="Priest M.E."/>
            <person name="Young S."/>
            <person name="Clay O.K."/>
            <person name="McEwen J.G."/>
        </authorList>
    </citation>
    <scope>NUCLEOTIDE SEQUENCE [LARGE SCALE GENOMIC DNA]</scope>
    <source>
        <strain evidence="2 3">UAMH 9510</strain>
    </source>
</reference>
<keyword evidence="3" id="KW-1185">Reference proteome</keyword>
<dbReference type="EMBL" id="LGRN01000061">
    <property type="protein sequence ID" value="OJD17610.1"/>
    <property type="molecule type" value="Genomic_DNA"/>
</dbReference>
<sequence length="221" mass="24737">MAIEKRKQEESNAQKQSPNDHGASVRQSVSLSVGQRRCSDGGRLLNLEVGERYDNTSPDLAGDLHDKGRVGELSPTGSLPAHWTLLLQVRRRFILCFRPQLVKLSLTSQRLGVGIYHAQRVPDHSQEQATLVLQAACTPKRTRAVTSYVSAPELFILMQDPLNPGRLCTGVDQLPGFRQVRPCPNKSSASPRNWREWEESWQPSRNSQMIGASRSVIFLLE</sequence>
<gene>
    <name evidence="2" type="ORF">AJ78_02309</name>
</gene>